<proteinExistence type="predicted"/>
<evidence type="ECO:0000256" key="1">
    <source>
        <dbReference type="SAM" id="MobiDB-lite"/>
    </source>
</evidence>
<organism evidence="2 3">
    <name type="scientific">Candidatus Polarisedimenticola svalbardensis</name>
    <dbReference type="NCBI Taxonomy" id="2886004"/>
    <lineage>
        <taxon>Bacteria</taxon>
        <taxon>Pseudomonadati</taxon>
        <taxon>Acidobacteriota</taxon>
        <taxon>Candidatus Polarisedimenticolia</taxon>
        <taxon>Candidatus Polarisedimenticolales</taxon>
        <taxon>Candidatus Polarisedimenticolaceae</taxon>
        <taxon>Candidatus Polarisedimenticola</taxon>
    </lineage>
</organism>
<feature type="compositionally biased region" description="Polar residues" evidence="1">
    <location>
        <begin position="75"/>
        <end position="88"/>
    </location>
</feature>
<dbReference type="EMBL" id="JACXWD010000020">
    <property type="protein sequence ID" value="MBD3868025.1"/>
    <property type="molecule type" value="Genomic_DNA"/>
</dbReference>
<dbReference type="AlphaFoldDB" id="A0A8J7C1N6"/>
<feature type="compositionally biased region" description="Gly residues" evidence="1">
    <location>
        <begin position="57"/>
        <end position="66"/>
    </location>
</feature>
<evidence type="ECO:0000313" key="2">
    <source>
        <dbReference type="EMBL" id="MBD3868025.1"/>
    </source>
</evidence>
<gene>
    <name evidence="2" type="ORF">IFK94_07865</name>
</gene>
<feature type="region of interest" description="Disordered" evidence="1">
    <location>
        <begin position="55"/>
        <end position="88"/>
    </location>
</feature>
<name>A0A8J7C1N6_9BACT</name>
<comment type="caution">
    <text evidence="2">The sequence shown here is derived from an EMBL/GenBank/DDBJ whole genome shotgun (WGS) entry which is preliminary data.</text>
</comment>
<evidence type="ECO:0000313" key="3">
    <source>
        <dbReference type="Proteomes" id="UP000648239"/>
    </source>
</evidence>
<sequence>MASTSSQVVRVEDPASVNGPGLAQQLALPGELFHEDHHRQEFVHCRLVHRLLEGRGDGAGQQGAGHGQTCRQRKNLQTPQEVHSASPW</sequence>
<feature type="region of interest" description="Disordered" evidence="1">
    <location>
        <begin position="1"/>
        <end position="21"/>
    </location>
</feature>
<accession>A0A8J7C1N6</accession>
<reference evidence="2 3" key="1">
    <citation type="submission" date="2020-08" db="EMBL/GenBank/DDBJ databases">
        <title>Acidobacteriota in marine sediments use diverse sulfur dissimilation pathways.</title>
        <authorList>
            <person name="Wasmund K."/>
        </authorList>
    </citation>
    <scope>NUCLEOTIDE SEQUENCE [LARGE SCALE GENOMIC DNA]</scope>
    <source>
        <strain evidence="2">MAG AM4</strain>
    </source>
</reference>
<dbReference type="Proteomes" id="UP000648239">
    <property type="component" value="Unassembled WGS sequence"/>
</dbReference>
<protein>
    <submittedName>
        <fullName evidence="2">Uncharacterized protein</fullName>
    </submittedName>
</protein>